<evidence type="ECO:0008006" key="3">
    <source>
        <dbReference type="Google" id="ProtNLM"/>
    </source>
</evidence>
<dbReference type="RefSeq" id="WP_057003083.1">
    <property type="nucleotide sequence ID" value="NZ_BBKA01000035.1"/>
</dbReference>
<gene>
    <name evidence="1" type="ORF">AWC14_14170</name>
</gene>
<accession>A0A1X1XH79</accession>
<dbReference type="OrthoDB" id="5074901at2"/>
<proteinExistence type="predicted"/>
<dbReference type="Proteomes" id="UP000193487">
    <property type="component" value="Unassembled WGS sequence"/>
</dbReference>
<dbReference type="AlphaFoldDB" id="A0A1X1XH79"/>
<protein>
    <recommendedName>
        <fullName evidence="3">Helix-turn-helix domain-containing protein</fullName>
    </recommendedName>
</protein>
<dbReference type="EMBL" id="LQPE01000163">
    <property type="protein sequence ID" value="ORV98080.1"/>
    <property type="molecule type" value="Genomic_DNA"/>
</dbReference>
<organism evidence="1 2">
    <name type="scientific">Mycobacterium kyorinense</name>
    <dbReference type="NCBI Taxonomy" id="487514"/>
    <lineage>
        <taxon>Bacteria</taxon>
        <taxon>Bacillati</taxon>
        <taxon>Actinomycetota</taxon>
        <taxon>Actinomycetes</taxon>
        <taxon>Mycobacteriales</taxon>
        <taxon>Mycobacteriaceae</taxon>
        <taxon>Mycobacterium</taxon>
    </lineage>
</organism>
<reference evidence="1 2" key="1">
    <citation type="submission" date="2016-01" db="EMBL/GenBank/DDBJ databases">
        <title>The new phylogeny of the genus Mycobacterium.</title>
        <authorList>
            <person name="Tarcisio F."/>
            <person name="Conor M."/>
            <person name="Antonella G."/>
            <person name="Elisabetta G."/>
            <person name="Giulia F.S."/>
            <person name="Sara T."/>
            <person name="Anna F."/>
            <person name="Clotilde B."/>
            <person name="Roberto B."/>
            <person name="Veronica D.S."/>
            <person name="Fabio R."/>
            <person name="Monica P."/>
            <person name="Olivier J."/>
            <person name="Enrico T."/>
            <person name="Nicola S."/>
        </authorList>
    </citation>
    <scope>NUCLEOTIDE SEQUENCE [LARGE SCALE GENOMIC DNA]</scope>
    <source>
        <strain evidence="1 2">DSM 45166</strain>
    </source>
</reference>
<comment type="caution">
    <text evidence="1">The sequence shown here is derived from an EMBL/GenBank/DDBJ whole genome shotgun (WGS) entry which is preliminary data.</text>
</comment>
<sequence>MDFVAVKDAAQRLGVTTRQIQYLVARGELRPVARGLIDGASLDRHIATRQASRRRAWSENTAWAALALLSDLPTPWLGPTQRSRLKTALQQLTGPDLVSRTRGRAKVRRYQGHSRGAERLRQEVVDTSSAAALLELVEAPNYVDGYVAAQDLNKIVARHALIEDADGIYTLRATTMDLTTVRALADKTPVLAALDLAESLDIRERQIGLNFLDDTLKRLNA</sequence>
<evidence type="ECO:0000313" key="1">
    <source>
        <dbReference type="EMBL" id="ORV98080.1"/>
    </source>
</evidence>
<evidence type="ECO:0000313" key="2">
    <source>
        <dbReference type="Proteomes" id="UP000193487"/>
    </source>
</evidence>
<name>A0A1X1XH79_9MYCO</name>
<keyword evidence="2" id="KW-1185">Reference proteome</keyword>